<protein>
    <submittedName>
        <fullName evidence="3">AGE family epimerase/isomerase</fullName>
    </submittedName>
</protein>
<dbReference type="InterPro" id="IPR010819">
    <property type="entry name" value="AGE/CE"/>
</dbReference>
<proteinExistence type="inferred from homology"/>
<dbReference type="RefSeq" id="WP_138790656.1">
    <property type="nucleotide sequence ID" value="NZ_JBHTGQ010000022.1"/>
</dbReference>
<comment type="similarity">
    <text evidence="1">Belongs to the N-acylglucosamine 2-epimerase family.</text>
</comment>
<dbReference type="PANTHER" id="PTHR15108">
    <property type="entry name" value="N-ACYLGLUCOSAMINE-2-EPIMERASE"/>
    <property type="match status" value="1"/>
</dbReference>
<evidence type="ECO:0000313" key="4">
    <source>
        <dbReference type="Proteomes" id="UP001596528"/>
    </source>
</evidence>
<gene>
    <name evidence="3" type="ORF">ACFQWB_10045</name>
</gene>
<keyword evidence="4" id="KW-1185">Reference proteome</keyword>
<dbReference type="Gene3D" id="1.50.10.10">
    <property type="match status" value="1"/>
</dbReference>
<evidence type="ECO:0000313" key="3">
    <source>
        <dbReference type="EMBL" id="MFC7750268.1"/>
    </source>
</evidence>
<sequence length="420" mass="48261">MDRLLAFYKNHLNEVLLPFWLRALDRERGGVYTCFNNTGTERVGTDKYTWSQGRFIWLLSRMAAMCQDRTLEGDGALYLEHAAKTVEFLNRHVFLDNGNCAYVLSEDGEMIEPVPGQGFDTSFYADCFVVLGFAEYAKAAGDRATLERALKLYRRIEERLASGDARSEPYPVPPGYAAHSFSMIMLNVSQELADALQQMEHAESAEIRNKSVGYMDKVMNRFVRPDGLVTELLAEDASLRDTLLARHLTPGHAIECMWFVMTEAQKTGRPDLVGKAAEVVKRSFEIGWDPEFGGLYRYVDYGGGQPQGRLIGDRFEALIRDTWDMKIWWPHSEALYTLLLAYRMTHEQVFWDYYERTHDYVFRTFPNPDRSVGEWIQIRDRQGEPVQKLVALPVKDPYHIIRNVLLAIELLSANRPDRTA</sequence>
<dbReference type="EMBL" id="JBHTGQ010000022">
    <property type="protein sequence ID" value="MFC7750268.1"/>
    <property type="molecule type" value="Genomic_DNA"/>
</dbReference>
<evidence type="ECO:0000256" key="2">
    <source>
        <dbReference type="ARBA" id="ARBA00023235"/>
    </source>
</evidence>
<dbReference type="InterPro" id="IPR008928">
    <property type="entry name" value="6-hairpin_glycosidase_sf"/>
</dbReference>
<evidence type="ECO:0000256" key="1">
    <source>
        <dbReference type="ARBA" id="ARBA00008558"/>
    </source>
</evidence>
<organism evidence="3 4">
    <name type="scientific">Paenibacillus thermoaerophilus</name>
    <dbReference type="NCBI Taxonomy" id="1215385"/>
    <lineage>
        <taxon>Bacteria</taxon>
        <taxon>Bacillati</taxon>
        <taxon>Bacillota</taxon>
        <taxon>Bacilli</taxon>
        <taxon>Bacillales</taxon>
        <taxon>Paenibacillaceae</taxon>
        <taxon>Paenibacillus</taxon>
    </lineage>
</organism>
<comment type="caution">
    <text evidence="3">The sequence shown here is derived from an EMBL/GenBank/DDBJ whole genome shotgun (WGS) entry which is preliminary data.</text>
</comment>
<dbReference type="Pfam" id="PF07221">
    <property type="entry name" value="GlcNAc_2-epim"/>
    <property type="match status" value="1"/>
</dbReference>
<dbReference type="SUPFAM" id="SSF48208">
    <property type="entry name" value="Six-hairpin glycosidases"/>
    <property type="match status" value="1"/>
</dbReference>
<dbReference type="Proteomes" id="UP001596528">
    <property type="component" value="Unassembled WGS sequence"/>
</dbReference>
<dbReference type="InterPro" id="IPR012341">
    <property type="entry name" value="6hp_glycosidase-like_sf"/>
</dbReference>
<name>A0ABW2V7I4_9BACL</name>
<keyword evidence="2" id="KW-0413">Isomerase</keyword>
<accession>A0ABW2V7I4</accession>
<reference evidence="4" key="1">
    <citation type="journal article" date="2019" name="Int. J. Syst. Evol. Microbiol.">
        <title>The Global Catalogue of Microorganisms (GCM) 10K type strain sequencing project: providing services to taxonomists for standard genome sequencing and annotation.</title>
        <authorList>
            <consortium name="The Broad Institute Genomics Platform"/>
            <consortium name="The Broad Institute Genome Sequencing Center for Infectious Disease"/>
            <person name="Wu L."/>
            <person name="Ma J."/>
        </authorList>
    </citation>
    <scope>NUCLEOTIDE SEQUENCE [LARGE SCALE GENOMIC DNA]</scope>
    <source>
        <strain evidence="4">JCM 18657</strain>
    </source>
</reference>